<dbReference type="ExpressionAtlas" id="I1HQB3">
    <property type="expression patterns" value="baseline and differential"/>
</dbReference>
<dbReference type="Gramene" id="KQK09159">
    <property type="protein sequence ID" value="KQK09159"/>
    <property type="gene ID" value="BRADI_2g46360v3"/>
</dbReference>
<dbReference type="HOGENOM" id="CLU_009409_0_1_1"/>
<evidence type="ECO:0000313" key="6">
    <source>
        <dbReference type="EnsemblPlants" id="KQK09159"/>
    </source>
</evidence>
<dbReference type="eggNOG" id="KOG4197">
    <property type="taxonomic scope" value="Eukaryota"/>
</dbReference>
<dbReference type="EnsemblPlants" id="KQK09159">
    <property type="protein sequence ID" value="KQK09159"/>
    <property type="gene ID" value="BRADI_2g46360v3"/>
</dbReference>
<dbReference type="SUPFAM" id="SSF81901">
    <property type="entry name" value="HCP-like"/>
    <property type="match status" value="1"/>
</dbReference>
<dbReference type="Pfam" id="PF13041">
    <property type="entry name" value="PPR_2"/>
    <property type="match status" value="1"/>
</dbReference>
<organism evidence="5">
    <name type="scientific">Brachypodium distachyon</name>
    <name type="common">Purple false brome</name>
    <name type="synonym">Trachynia distachya</name>
    <dbReference type="NCBI Taxonomy" id="15368"/>
    <lineage>
        <taxon>Eukaryota</taxon>
        <taxon>Viridiplantae</taxon>
        <taxon>Streptophyta</taxon>
        <taxon>Embryophyta</taxon>
        <taxon>Tracheophyta</taxon>
        <taxon>Spermatophyta</taxon>
        <taxon>Magnoliopsida</taxon>
        <taxon>Liliopsida</taxon>
        <taxon>Poales</taxon>
        <taxon>Poaceae</taxon>
        <taxon>BOP clade</taxon>
        <taxon>Pooideae</taxon>
        <taxon>Stipodae</taxon>
        <taxon>Brachypodieae</taxon>
        <taxon>Brachypodium</taxon>
    </lineage>
</organism>
<evidence type="ECO:0000313" key="7">
    <source>
        <dbReference type="Proteomes" id="UP000008810"/>
    </source>
</evidence>
<reference evidence="5 6" key="1">
    <citation type="journal article" date="2010" name="Nature">
        <title>Genome sequencing and analysis of the model grass Brachypodium distachyon.</title>
        <authorList>
            <consortium name="International Brachypodium Initiative"/>
        </authorList>
    </citation>
    <scope>NUCLEOTIDE SEQUENCE [LARGE SCALE GENOMIC DNA]</scope>
    <source>
        <strain evidence="5">Bd21</strain>
        <strain evidence="6">cv. Bd21</strain>
    </source>
</reference>
<proteinExistence type="predicted"/>
<feature type="repeat" description="PPR" evidence="3">
    <location>
        <begin position="653"/>
        <end position="687"/>
    </location>
</feature>
<dbReference type="FunFam" id="1.25.40.10:FF:001393">
    <property type="entry name" value="Pentatricopeptide repeat-containing protein chloroplastic"/>
    <property type="match status" value="1"/>
</dbReference>
<dbReference type="GO" id="GO:0009507">
    <property type="term" value="C:chloroplast"/>
    <property type="evidence" value="ECO:0000318"/>
    <property type="project" value="GO_Central"/>
</dbReference>
<dbReference type="Proteomes" id="UP000008810">
    <property type="component" value="Chromosome 2"/>
</dbReference>
<dbReference type="STRING" id="15368.I1HQB3"/>
<dbReference type="GeneID" id="100829792"/>
<name>I1HQB3_BRADI</name>
<reference evidence="6" key="3">
    <citation type="submission" date="2018-08" db="UniProtKB">
        <authorList>
            <consortium name="EnsemblPlants"/>
        </authorList>
    </citation>
    <scope>IDENTIFICATION</scope>
    <source>
        <strain evidence="6">cv. Bd21</strain>
    </source>
</reference>
<keyword evidence="7" id="KW-1185">Reference proteome</keyword>
<evidence type="ECO:0000256" key="4">
    <source>
        <dbReference type="SAM" id="MobiDB-lite"/>
    </source>
</evidence>
<dbReference type="RefSeq" id="XP_003566988.1">
    <property type="nucleotide sequence ID" value="XM_003566940.3"/>
</dbReference>
<feature type="region of interest" description="Disordered" evidence="4">
    <location>
        <begin position="101"/>
        <end position="195"/>
    </location>
</feature>
<dbReference type="Pfam" id="PF01535">
    <property type="entry name" value="PPR"/>
    <property type="match status" value="3"/>
</dbReference>
<keyword evidence="1" id="KW-0677">Repeat</keyword>
<dbReference type="PROSITE" id="PS51375">
    <property type="entry name" value="PPR"/>
    <property type="match status" value="4"/>
</dbReference>
<dbReference type="AlphaFoldDB" id="I1HQB3"/>
<dbReference type="GO" id="GO:0009658">
    <property type="term" value="P:chloroplast organization"/>
    <property type="evidence" value="ECO:0000318"/>
    <property type="project" value="GO_Central"/>
</dbReference>
<evidence type="ECO:0000256" key="3">
    <source>
        <dbReference type="PROSITE-ProRule" id="PRU00708"/>
    </source>
</evidence>
<dbReference type="Gene3D" id="1.25.40.10">
    <property type="entry name" value="Tetratricopeptide repeat domain"/>
    <property type="match status" value="3"/>
</dbReference>
<evidence type="ECO:0000313" key="5">
    <source>
        <dbReference type="EMBL" id="KQK09159.1"/>
    </source>
</evidence>
<dbReference type="OMA" id="PMIMERF"/>
<dbReference type="InterPro" id="IPR044645">
    <property type="entry name" value="DG1/EMB2279-like"/>
</dbReference>
<dbReference type="Pfam" id="PF13812">
    <property type="entry name" value="PPR_3"/>
    <property type="match status" value="1"/>
</dbReference>
<evidence type="ECO:0000256" key="1">
    <source>
        <dbReference type="ARBA" id="ARBA00022737"/>
    </source>
</evidence>
<protein>
    <recommendedName>
        <fullName evidence="8">Pentacotripeptide-repeat region of PRORP domain-containing protein</fullName>
    </recommendedName>
</protein>
<feature type="repeat" description="PPR" evidence="3">
    <location>
        <begin position="757"/>
        <end position="791"/>
    </location>
</feature>
<dbReference type="InterPro" id="IPR011990">
    <property type="entry name" value="TPR-like_helical_dom_sf"/>
</dbReference>
<sequence length="976" mass="110817">MAAPPSASMGLLNLGGCGVLLPSLQPSSVPHGFLVLRRDIPVLPLNWGLVRRGRVLDAGFGAASALAGEAGTGSSELRHIEKELTFSPTFTDYVKMMESVKLDRSKSSQGGDSDGRSSRRRFVGDGDASVGRRVDRELGDPRNQSFERKRGAHRDRGSERGREERSANNDIAKNFTGLVERRMSTDAENSSYRQGKVEEYVQRRIVRGERSKTGDSTDNNGRRQFASYVKTKDNRDSMVESAGNRHAHSNARKDLQERATSIVSRTSVTRDSNILLENPKSTLNEGKGDFTNRRIKNIHEQDFKYPRERKISSSKVNSDSKFQRYQHKVESAGRNLVVGRFRGSDTGYSKPTVSMQTVSENYGHPRYGLEHGKPETIRTQKGENVQLGKFVRRDSEAVIDDRAAFKTFEVFTDVRNRPRVLQMEIEERIQKLASQLNATDVNTPEWKFSKMIHDAQIKFTDHSILRIVQILGRYGNWKRVLQVVEWLQSRERFKSYKSRYIYTTVLDVLGKAKKPFEALNVFYTMLDQMSSYPDIAAYHCIAVTLGQAGLVKELFDVIDCMRSPPRKKFMAGPVQNWDPRLEPDLIVYNAVLNACVQQKQWEGTFWVLQQLKEKNIRPTNTTYGLVMEVMLVCGKYNLVYEFFDRVKQKSIPGALNYKVLVNALWREGKIDEAVMAVKDMEKRGIVGSASLYYDLARCLCSGGRCKEALLQVEKICKVANKPLVVTYTGLIQICIDSGSMENAKYIFNEMCSYCSPNNVTCNIMLKSYIEHGMFEDAKDLLENILNGRIGSKLDSSQTAEADKFTFNTFLEACAEAKKWNDFEDAFRKMLSNGYHFDERRHLRMVLDAYRNGKEQLLENIWDYLCHHGRVPPVPMIMERFCLKLRQGDTTTALSCISSFQESKIRRVSSMSWFNLLNRNADRLKEESIAKLVHELNNYASSGSTCDSLYQNILSSCTEFLSGGKAPSDAQMPLCNP</sequence>
<feature type="compositionally biased region" description="Basic and acidic residues" evidence="4">
    <location>
        <begin position="130"/>
        <end position="167"/>
    </location>
</feature>
<dbReference type="FunFam" id="1.25.40.10:FF:000914">
    <property type="entry name" value="Pentatricopeptide repeat-containing protein chloroplastic"/>
    <property type="match status" value="1"/>
</dbReference>
<dbReference type="OrthoDB" id="1909155at2759"/>
<feature type="region of interest" description="Disordered" evidence="4">
    <location>
        <begin position="207"/>
        <end position="264"/>
    </location>
</feature>
<feature type="repeat" description="PPR" evidence="3">
    <location>
        <begin position="584"/>
        <end position="618"/>
    </location>
</feature>
<dbReference type="KEGG" id="bdi:100829792"/>
<dbReference type="NCBIfam" id="TIGR00756">
    <property type="entry name" value="PPR"/>
    <property type="match status" value="5"/>
</dbReference>
<feature type="repeat" description="PPR" evidence="3">
    <location>
        <begin position="802"/>
        <end position="836"/>
    </location>
</feature>
<dbReference type="InterPro" id="IPR002885">
    <property type="entry name" value="PPR_rpt"/>
</dbReference>
<dbReference type="PANTHER" id="PTHR46935:SF1">
    <property type="entry name" value="OS01G0674700 PROTEIN"/>
    <property type="match status" value="1"/>
</dbReference>
<dbReference type="EMBL" id="CM000881">
    <property type="protein sequence ID" value="KQK09159.1"/>
    <property type="molecule type" value="Genomic_DNA"/>
</dbReference>
<evidence type="ECO:0000256" key="2">
    <source>
        <dbReference type="ARBA" id="ARBA00022946"/>
    </source>
</evidence>
<accession>I1HQB3</accession>
<gene>
    <name evidence="6" type="primary">LOC100829792</name>
    <name evidence="5" type="ORF">BRADI_2g46360v3</name>
</gene>
<reference evidence="5" key="2">
    <citation type="submission" date="2017-06" db="EMBL/GenBank/DDBJ databases">
        <title>WGS assembly of Brachypodium distachyon.</title>
        <authorList>
            <consortium name="The International Brachypodium Initiative"/>
            <person name="Lucas S."/>
            <person name="Harmon-Smith M."/>
            <person name="Lail K."/>
            <person name="Tice H."/>
            <person name="Grimwood J."/>
            <person name="Bruce D."/>
            <person name="Barry K."/>
            <person name="Shu S."/>
            <person name="Lindquist E."/>
            <person name="Wang M."/>
            <person name="Pitluck S."/>
            <person name="Vogel J.P."/>
            <person name="Garvin D.F."/>
            <person name="Mockler T.C."/>
            <person name="Schmutz J."/>
            <person name="Rokhsar D."/>
            <person name="Bevan M.W."/>
        </authorList>
    </citation>
    <scope>NUCLEOTIDE SEQUENCE</scope>
    <source>
        <strain evidence="5">Bd21</strain>
    </source>
</reference>
<keyword evidence="2" id="KW-0809">Transit peptide</keyword>
<evidence type="ECO:0008006" key="8">
    <source>
        <dbReference type="Google" id="ProtNLM"/>
    </source>
</evidence>
<dbReference type="PANTHER" id="PTHR46935">
    <property type="entry name" value="OS01G0674700 PROTEIN"/>
    <property type="match status" value="1"/>
</dbReference>